<feature type="transmembrane region" description="Helical" evidence="6">
    <location>
        <begin position="257"/>
        <end position="278"/>
    </location>
</feature>
<name>A0A5C5ZQQ8_9BACT</name>
<evidence type="ECO:0000256" key="4">
    <source>
        <dbReference type="ARBA" id="ARBA00022989"/>
    </source>
</evidence>
<feature type="transmembrane region" description="Helical" evidence="6">
    <location>
        <begin position="230"/>
        <end position="251"/>
    </location>
</feature>
<dbReference type="Proteomes" id="UP000316213">
    <property type="component" value="Unassembled WGS sequence"/>
</dbReference>
<comment type="subcellular location">
    <subcellularLocation>
        <location evidence="1">Cell membrane</location>
        <topology evidence="1">Multi-pass membrane protein</topology>
    </subcellularLocation>
</comment>
<sequence>MKPLMQRTLATAGPLLALLIVIAFFALAEWVSGTEGNFTSISSTRLVGVQSIKVGIAALGMTLIIISGGIDLSAGTASALCGCVAAACLDSGWSIYASIVAAVVAGAACGLFNGVLIAGLRLVPFIITLGSMTIFMGIGKFLSDQGGTITPPRETIPDWLRMMVTQYPDPAWIAYPLIPNFGWGVWMTLVLAIMVAVGLHRTILGRHIFAIGSSEATARLCGVRVQSTKVLVYVIAGALFGLAGCVDIARLEKGDATAGLGMELEIIAAVVIGGGSLLGGRGSVVGTLCGVLIMGVINLGCTALELENQVENILLGVIIIAAVYVDRLRSLKTSKS</sequence>
<keyword evidence="4 6" id="KW-1133">Transmembrane helix</keyword>
<organism evidence="7 8">
    <name type="scientific">Neorhodopirellula pilleata</name>
    <dbReference type="NCBI Taxonomy" id="2714738"/>
    <lineage>
        <taxon>Bacteria</taxon>
        <taxon>Pseudomonadati</taxon>
        <taxon>Planctomycetota</taxon>
        <taxon>Planctomycetia</taxon>
        <taxon>Pirellulales</taxon>
        <taxon>Pirellulaceae</taxon>
        <taxon>Neorhodopirellula</taxon>
    </lineage>
</organism>
<evidence type="ECO:0000256" key="3">
    <source>
        <dbReference type="ARBA" id="ARBA00022692"/>
    </source>
</evidence>
<accession>A0A5C5ZQQ8</accession>
<gene>
    <name evidence="7" type="primary">rbsC_3</name>
    <name evidence="7" type="ORF">Pla100_55680</name>
</gene>
<evidence type="ECO:0000256" key="1">
    <source>
        <dbReference type="ARBA" id="ARBA00004651"/>
    </source>
</evidence>
<dbReference type="EMBL" id="SJPM01000018">
    <property type="protein sequence ID" value="TWT89405.1"/>
    <property type="molecule type" value="Genomic_DNA"/>
</dbReference>
<evidence type="ECO:0000313" key="8">
    <source>
        <dbReference type="Proteomes" id="UP000316213"/>
    </source>
</evidence>
<dbReference type="GO" id="GO:0022857">
    <property type="term" value="F:transmembrane transporter activity"/>
    <property type="evidence" value="ECO:0007669"/>
    <property type="project" value="InterPro"/>
</dbReference>
<feature type="transmembrane region" description="Helical" evidence="6">
    <location>
        <begin position="95"/>
        <end position="115"/>
    </location>
</feature>
<evidence type="ECO:0000313" key="7">
    <source>
        <dbReference type="EMBL" id="TWT89405.1"/>
    </source>
</evidence>
<keyword evidence="8" id="KW-1185">Reference proteome</keyword>
<feature type="transmembrane region" description="Helical" evidence="6">
    <location>
        <begin position="122"/>
        <end position="142"/>
    </location>
</feature>
<keyword evidence="2" id="KW-1003">Cell membrane</keyword>
<evidence type="ECO:0000256" key="2">
    <source>
        <dbReference type="ARBA" id="ARBA00022475"/>
    </source>
</evidence>
<dbReference type="PANTHER" id="PTHR32196:SF72">
    <property type="entry name" value="RIBOSE IMPORT PERMEASE PROTEIN RBSC"/>
    <property type="match status" value="1"/>
</dbReference>
<evidence type="ECO:0000256" key="5">
    <source>
        <dbReference type="ARBA" id="ARBA00023136"/>
    </source>
</evidence>
<feature type="transmembrane region" description="Helical" evidence="6">
    <location>
        <begin position="44"/>
        <end position="65"/>
    </location>
</feature>
<evidence type="ECO:0000256" key="6">
    <source>
        <dbReference type="SAM" id="Phobius"/>
    </source>
</evidence>
<keyword evidence="3 6" id="KW-0812">Transmembrane</keyword>
<dbReference type="InterPro" id="IPR001851">
    <property type="entry name" value="ABC_transp_permease"/>
</dbReference>
<reference evidence="7 8" key="1">
    <citation type="submission" date="2019-02" db="EMBL/GenBank/DDBJ databases">
        <title>Deep-cultivation of Planctomycetes and their phenomic and genomic characterization uncovers novel biology.</title>
        <authorList>
            <person name="Wiegand S."/>
            <person name="Jogler M."/>
            <person name="Boedeker C."/>
            <person name="Pinto D."/>
            <person name="Vollmers J."/>
            <person name="Rivas-Marin E."/>
            <person name="Kohn T."/>
            <person name="Peeters S.H."/>
            <person name="Heuer A."/>
            <person name="Rast P."/>
            <person name="Oberbeckmann S."/>
            <person name="Bunk B."/>
            <person name="Jeske O."/>
            <person name="Meyerdierks A."/>
            <person name="Storesund J.E."/>
            <person name="Kallscheuer N."/>
            <person name="Luecker S."/>
            <person name="Lage O.M."/>
            <person name="Pohl T."/>
            <person name="Merkel B.J."/>
            <person name="Hornburger P."/>
            <person name="Mueller R.-W."/>
            <person name="Bruemmer F."/>
            <person name="Labrenz M."/>
            <person name="Spormann A.M."/>
            <person name="Op Den Camp H."/>
            <person name="Overmann J."/>
            <person name="Amann R."/>
            <person name="Jetten M.S.M."/>
            <person name="Mascher T."/>
            <person name="Medema M.H."/>
            <person name="Devos D.P."/>
            <person name="Kaster A.-K."/>
            <person name="Ovreas L."/>
            <person name="Rohde M."/>
            <person name="Galperin M.Y."/>
            <person name="Jogler C."/>
        </authorList>
    </citation>
    <scope>NUCLEOTIDE SEQUENCE [LARGE SCALE GENOMIC DNA]</scope>
    <source>
        <strain evidence="7 8">Pla100</strain>
    </source>
</reference>
<feature type="transmembrane region" description="Helical" evidence="6">
    <location>
        <begin position="181"/>
        <end position="199"/>
    </location>
</feature>
<comment type="caution">
    <text evidence="7">The sequence shown here is derived from an EMBL/GenBank/DDBJ whole genome shotgun (WGS) entry which is preliminary data.</text>
</comment>
<dbReference type="Pfam" id="PF02653">
    <property type="entry name" value="BPD_transp_2"/>
    <property type="match status" value="1"/>
</dbReference>
<protein>
    <submittedName>
        <fullName evidence="7">Ribose transport system permease protein RbsC</fullName>
    </submittedName>
</protein>
<dbReference type="CDD" id="cd06579">
    <property type="entry name" value="TM_PBP1_transp_AraH_like"/>
    <property type="match status" value="1"/>
</dbReference>
<dbReference type="PANTHER" id="PTHR32196">
    <property type="entry name" value="ABC TRANSPORTER PERMEASE PROTEIN YPHD-RELATED-RELATED"/>
    <property type="match status" value="1"/>
</dbReference>
<proteinExistence type="predicted"/>
<dbReference type="GO" id="GO:0005886">
    <property type="term" value="C:plasma membrane"/>
    <property type="evidence" value="ECO:0007669"/>
    <property type="project" value="UniProtKB-SubCell"/>
</dbReference>
<dbReference type="AlphaFoldDB" id="A0A5C5ZQQ8"/>
<keyword evidence="5 6" id="KW-0472">Membrane</keyword>